<protein>
    <recommendedName>
        <fullName evidence="4">Phosphatase PP2A regulatory subunit A/Splicing factor 3B subunit 1-like HEAT repeat domain-containing protein</fullName>
    </recommendedName>
</protein>
<feature type="repeat" description="HEAT" evidence="3">
    <location>
        <begin position="201"/>
        <end position="239"/>
    </location>
</feature>
<dbReference type="GO" id="GO:0005634">
    <property type="term" value="C:nucleus"/>
    <property type="evidence" value="ECO:0007669"/>
    <property type="project" value="TreeGrafter"/>
</dbReference>
<feature type="repeat" description="HEAT" evidence="3">
    <location>
        <begin position="162"/>
        <end position="199"/>
    </location>
</feature>
<dbReference type="InterPro" id="IPR011989">
    <property type="entry name" value="ARM-like"/>
</dbReference>
<proteinExistence type="inferred from homology"/>
<name>A0A2N5VTP0_9BASI</name>
<keyword evidence="6" id="KW-1185">Reference proteome</keyword>
<dbReference type="GO" id="GO:0019888">
    <property type="term" value="F:protein phosphatase regulator activity"/>
    <property type="evidence" value="ECO:0007669"/>
    <property type="project" value="TreeGrafter"/>
</dbReference>
<dbReference type="Pfam" id="PF22646">
    <property type="entry name" value="PPP2R1A-like_HEAT"/>
    <property type="match status" value="1"/>
</dbReference>
<evidence type="ECO:0000259" key="4">
    <source>
        <dbReference type="Pfam" id="PF22646"/>
    </source>
</evidence>
<gene>
    <name evidence="5" type="ORF">PCANC_13397</name>
</gene>
<accession>A0A2N5VTP0</accession>
<evidence type="ECO:0000313" key="5">
    <source>
        <dbReference type="EMBL" id="PLW53346.1"/>
    </source>
</evidence>
<dbReference type="InterPro" id="IPR021133">
    <property type="entry name" value="HEAT_type_2"/>
</dbReference>
<feature type="domain" description="Phosphatase PP2A regulatory subunit A/Splicing factor 3B subunit 1-like HEAT repeat" evidence="4">
    <location>
        <begin position="80"/>
        <end position="154"/>
    </location>
</feature>
<dbReference type="InterPro" id="IPR054573">
    <property type="entry name" value="PP2A/SF3B1-like_HEAT"/>
</dbReference>
<dbReference type="EMBL" id="PGCJ01000063">
    <property type="protein sequence ID" value="PLW53346.1"/>
    <property type="molecule type" value="Genomic_DNA"/>
</dbReference>
<dbReference type="PANTHER" id="PTHR10648:SF4">
    <property type="entry name" value="PROTEIN PHOSPHATASE 2 (FORMERLY 2A), REGULATORY SUBUNIT A, BETA ISOFORM-RELATED"/>
    <property type="match status" value="1"/>
</dbReference>
<evidence type="ECO:0000256" key="2">
    <source>
        <dbReference type="ARBA" id="ARBA00038332"/>
    </source>
</evidence>
<dbReference type="GO" id="GO:0000159">
    <property type="term" value="C:protein phosphatase type 2A complex"/>
    <property type="evidence" value="ECO:0007669"/>
    <property type="project" value="TreeGrafter"/>
</dbReference>
<dbReference type="AlphaFoldDB" id="A0A2N5VTP0"/>
<comment type="caution">
    <text evidence="5">The sequence shown here is derived from an EMBL/GenBank/DDBJ whole genome shotgun (WGS) entry which is preliminary data.</text>
</comment>
<comment type="similarity">
    <text evidence="2">Belongs to the phosphatase 2A regulatory subunit A family.</text>
</comment>
<dbReference type="InterPro" id="IPR016024">
    <property type="entry name" value="ARM-type_fold"/>
</dbReference>
<dbReference type="GO" id="GO:0005829">
    <property type="term" value="C:cytosol"/>
    <property type="evidence" value="ECO:0007669"/>
    <property type="project" value="TreeGrafter"/>
</dbReference>
<feature type="repeat" description="HEAT" evidence="3">
    <location>
        <begin position="84"/>
        <end position="122"/>
    </location>
</feature>
<dbReference type="InterPro" id="IPR051023">
    <property type="entry name" value="PP2A_Regulatory_Subunit_A"/>
</dbReference>
<dbReference type="SUPFAM" id="SSF48371">
    <property type="entry name" value="ARM repeat"/>
    <property type="match status" value="1"/>
</dbReference>
<dbReference type="PANTHER" id="PTHR10648">
    <property type="entry name" value="SERINE/THREONINE-PROTEIN PHOSPHATASE PP2A 65 KDA REGULATORY SUBUNIT"/>
    <property type="match status" value="1"/>
</dbReference>
<dbReference type="PROSITE" id="PS50077">
    <property type="entry name" value="HEAT_REPEAT"/>
    <property type="match status" value="3"/>
</dbReference>
<evidence type="ECO:0000256" key="1">
    <source>
        <dbReference type="ARBA" id="ARBA00022737"/>
    </source>
</evidence>
<keyword evidence="1" id="KW-0677">Repeat</keyword>
<evidence type="ECO:0000313" key="6">
    <source>
        <dbReference type="Proteomes" id="UP000235388"/>
    </source>
</evidence>
<dbReference type="STRING" id="200324.A0A2N5VTP0"/>
<dbReference type="Proteomes" id="UP000235388">
    <property type="component" value="Unassembled WGS sequence"/>
</dbReference>
<dbReference type="OrthoDB" id="340346at2759"/>
<reference evidence="5 6" key="1">
    <citation type="submission" date="2017-11" db="EMBL/GenBank/DDBJ databases">
        <title>De novo assembly and phasing of dikaryotic genomes from two isolates of Puccinia coronata f. sp. avenae, the causal agent of oat crown rust.</title>
        <authorList>
            <person name="Miller M.E."/>
            <person name="Zhang Y."/>
            <person name="Omidvar V."/>
            <person name="Sperschneider J."/>
            <person name="Schwessinger B."/>
            <person name="Raley C."/>
            <person name="Palmer J.M."/>
            <person name="Garnica D."/>
            <person name="Upadhyaya N."/>
            <person name="Rathjen J."/>
            <person name="Taylor J.M."/>
            <person name="Park R.F."/>
            <person name="Dodds P.N."/>
            <person name="Hirsch C.D."/>
            <person name="Kianian S.F."/>
            <person name="Figueroa M."/>
        </authorList>
    </citation>
    <scope>NUCLEOTIDE SEQUENCE [LARGE SCALE GENOMIC DNA]</scope>
    <source>
        <strain evidence="5">12NC29</strain>
    </source>
</reference>
<organism evidence="5 6">
    <name type="scientific">Puccinia coronata f. sp. avenae</name>
    <dbReference type="NCBI Taxonomy" id="200324"/>
    <lineage>
        <taxon>Eukaryota</taxon>
        <taxon>Fungi</taxon>
        <taxon>Dikarya</taxon>
        <taxon>Basidiomycota</taxon>
        <taxon>Pucciniomycotina</taxon>
        <taxon>Pucciniomycetes</taxon>
        <taxon>Pucciniales</taxon>
        <taxon>Pucciniaceae</taxon>
        <taxon>Puccinia</taxon>
    </lineage>
</organism>
<dbReference type="Gene3D" id="1.25.10.10">
    <property type="entry name" value="Leucine-rich Repeat Variant"/>
    <property type="match status" value="1"/>
</dbReference>
<evidence type="ECO:0000256" key="3">
    <source>
        <dbReference type="PROSITE-ProRule" id="PRU00103"/>
    </source>
</evidence>
<sequence>MQRLAPRPEVGLFEKSEFLSDPSFLAYALIAIASLLPDKAICKPQLGTTMKAMVSNKSWQVQYMIANHFVKLAKSAGKDVREELVGAYVHLLKDKEAEVRTAAAGQIPGFCKLIDREVILSRVLICVRELALESSQYLRAALSTQVTGLAPLLGKEAAIEHLLSLFLQLLKDEFANVRLNIISKLEQVKKVIGIEMLSQAFLPEIMELSEDKKWRVHQATIKYIPLLATQLGVSFFDDQQAGSCMAWLNDAVYSIRESATINLRKLTEVFGVSWAKATILPKVLAMAKDTNYLHRMTTIFAI</sequence>